<evidence type="ECO:0000259" key="9">
    <source>
        <dbReference type="PROSITE" id="PS50076"/>
    </source>
</evidence>
<keyword evidence="1" id="KW-0479">Metal-binding</keyword>
<keyword evidence="11" id="KW-1185">Reference proteome</keyword>
<feature type="compositionally biased region" description="Acidic residues" evidence="7">
    <location>
        <begin position="883"/>
        <end position="892"/>
    </location>
</feature>
<feature type="domain" description="J" evidence="9">
    <location>
        <begin position="94"/>
        <end position="167"/>
    </location>
</feature>
<dbReference type="WBParaSite" id="maker-uti_cns_0047562-snap-gene-0.2-mRNA-1">
    <property type="protein sequence ID" value="maker-uti_cns_0047562-snap-gene-0.2-mRNA-1"/>
    <property type="gene ID" value="maker-uti_cns_0047562-snap-gene-0.2"/>
</dbReference>
<proteinExistence type="predicted"/>
<feature type="coiled-coil region" evidence="6">
    <location>
        <begin position="624"/>
        <end position="684"/>
    </location>
</feature>
<dbReference type="SMART" id="SM00355">
    <property type="entry name" value="ZnF_C2H2"/>
    <property type="match status" value="2"/>
</dbReference>
<dbReference type="Pfam" id="PF21884">
    <property type="entry name" value="ZUO1-like_ZHD"/>
    <property type="match status" value="1"/>
</dbReference>
<dbReference type="PROSITE" id="PS50076">
    <property type="entry name" value="DNAJ_2"/>
    <property type="match status" value="2"/>
</dbReference>
<feature type="compositionally biased region" description="Acidic residues" evidence="7">
    <location>
        <begin position="822"/>
        <end position="832"/>
    </location>
</feature>
<organism evidence="11 12">
    <name type="scientific">Macrostomum lignano</name>
    <dbReference type="NCBI Taxonomy" id="282301"/>
    <lineage>
        <taxon>Eukaryota</taxon>
        <taxon>Metazoa</taxon>
        <taxon>Spiralia</taxon>
        <taxon>Lophotrochozoa</taxon>
        <taxon>Platyhelminthes</taxon>
        <taxon>Rhabditophora</taxon>
        <taxon>Macrostomorpha</taxon>
        <taxon>Macrostomida</taxon>
        <taxon>Macrostomidae</taxon>
        <taxon>Macrostomum</taxon>
    </lineage>
</organism>
<evidence type="ECO:0000256" key="2">
    <source>
        <dbReference type="ARBA" id="ARBA00022771"/>
    </source>
</evidence>
<evidence type="ECO:0000256" key="8">
    <source>
        <dbReference type="SAM" id="Phobius"/>
    </source>
</evidence>
<feature type="transmembrane region" description="Helical" evidence="8">
    <location>
        <begin position="1920"/>
        <end position="1939"/>
    </location>
</feature>
<dbReference type="PROSITE" id="PS00028">
    <property type="entry name" value="ZINC_FINGER_C2H2_1"/>
    <property type="match status" value="2"/>
</dbReference>
<feature type="compositionally biased region" description="Low complexity" evidence="7">
    <location>
        <begin position="869"/>
        <end position="879"/>
    </location>
</feature>
<feature type="compositionally biased region" description="Basic residues" evidence="7">
    <location>
        <begin position="842"/>
        <end position="852"/>
    </location>
</feature>
<dbReference type="PANTHER" id="PTHR44029">
    <property type="entry name" value="DNAJ HOMOLOG SUBFAMILY C MEMBER 21"/>
    <property type="match status" value="1"/>
</dbReference>
<evidence type="ECO:0000256" key="5">
    <source>
        <dbReference type="PROSITE-ProRule" id="PRU00042"/>
    </source>
</evidence>
<accession>A0A1I8JGT4</accession>
<name>A0A1I8JGT4_9PLAT</name>
<sequence>VQAGERLHTLEDTWVHLVMKNYELEREIADLETAVSKAEAERPLPQTEKSTEPEAAQVETAEAAEASDDNDELPPTPPARQSPVPTPPPASVRCFYDLLQVDRQASQAEIRTAYHRQALRWHPDKQRNRADANGTTTEDTTDQFRQIQRAYEILGDPRTRALYDKHREAILRQRDTNWEPHTDSTNLFNYFPPGCYSDYGDGPGGFFDVYGRLFDKLADELHLTVPEFGKSNSDYKSVVAAFYSAWEASLTQLSSQQQQQHRRCEELRVLLAFAASQLITGLAEEEVLQASVSRSVLAGLAVGGGALLGGALLPRVCNFGLALGAACAAVAYAVANRGGFVSLADAIRSMPPEKRTRLAELTVDAMRDMNAMDSATWASLIATDAQFRARLLQLARRFAYGQQTADEEADEAREAELPIGTSAAASMTSVEQQHQRAGGVRCYYELLEVERQATDDELKKAYRRLALRWHPDKNPDRVEEATAHFRLVQKAYETLSDPQERAWYDKHRERILKGGLGRGDAYQEERLDVFQFFTSACYDDYDDGEEGYFTVYARVFSDLAEEERRACDGDDEPPPDFPEFGRSDSPYDTVVRPFYAHWETFFTRKSYVWVEKYDTREAPNKYARKAMEKENRAARDAARRERNEEIRTLVAFVKKRDPRVRAERRRLEARAREVEAKAKAMASAARKAHLETASRYRAPDWARTDDLEAELAKIEAEHGAGASDLDDDGDWEDQEDGGEEGAGVINGAVGAAECDEAEEADEDDAEDALVCVVCEKAFRTPGAKQSHDRSKRHRERLELLKLELAKHDAQPVEKDPAAADNDSLDNDEDVQLEAEVQQVSGGKKKKSKRKQQQRQQLQAQLGENEEPSDNPNANSAAAKPAEDAAEASDDEAAAAATPETSKKPRRRKDRQRQKQQELLEQKRQEQLEEEADGTTQVCKTCRQWFDSKNQLFKHLKESGHAAIKPGAAAGRTDKKSKRNIEFGQKVLKVATLASQHPGVETGVLQGLLDVPFRRGQRVGLEERLDVLCVLRATEIVAHLLHQATQQDLAAELLLKPGPVALDEAPSGPAGLKAGAADAAKNVDRILQADFVAADNQLQDPLAQLRIPAAAQAALDSILGFRFEGEDSFQTVATLASQHPGVETGVLQGLLDVPFRRGQRVGLEERLDVLCVLRATEIVAHLLHQATQQDLAAELLLKPGPVALDEAPSGPAGLKAGAADAAKNVDRILQADFVAADNQLQDPLAQLRIPAAAQAALDSILGFRFEGEDSFQTIHNPPPCFTFSSCKSVLSIRSSAASNSAPPPLASTGDVVPVARLGVPAAAALEGRLAQLADEAAPLLTEAQLVHKHLDSGGQVVKQVGPDGVELFHFAGVDHLQQLNDRQSTGRKQREQIALQIEPVALAELEKISRYIGFSFTQAAFGTRTAADFSVSNRFILTPSAVRTWIGTRQAARLEFEPNWNRSCEMLSSNCCPSSFSALARCAHPFFSSRTGVVGVHQQRSLAVGDQTPVLHGPERQVRHSDKIQLRQGIGDAEKVLIKWQSLPSNVQRESALLPPARRGVNSQSNVVGVVIFDVVESAYGERQQIGGHDRRLLELHRDKTAGGVRSALLRHVGKRCEVAFSSGSSQQGRQRRASVGANWVTAQRTSAPVLESVYTVRAPLNDRLSWPRPTGRAELNDSLTVSSGSLKLISASAARICDGIFEKLSACPLRRLLLCIEEADRLSQLAEDQAGAAAAAAFPTSTWTRLELGLRVGGCLLSLTALAAAAVAAFAKTDGRRRRWRRLTAAELNACVAFGLEEACAAVASSMTAGLTACRPPEQPFYCAPVHQQQPQPSLSNPAAFAAASLAPHCALLGAAAVLLAAAWRRLRRADSDSVSFELRPERHRARLHACLVAASAAAWSASLAGRFVVERPATLSRNLAAGADFAACGALFSLACLLPMRRRLAAATPDTNCNDDHALGEAAMAEVNASDADIVDAASTIVVIGGGSTGATGADAALD</sequence>
<evidence type="ECO:0000256" key="4">
    <source>
        <dbReference type="ARBA" id="ARBA00074367"/>
    </source>
</evidence>
<evidence type="ECO:0000259" key="10">
    <source>
        <dbReference type="PROSITE" id="PS50157"/>
    </source>
</evidence>
<evidence type="ECO:0000313" key="12">
    <source>
        <dbReference type="WBParaSite" id="maker-uti_cns_0047562-snap-gene-0.2-mRNA-1"/>
    </source>
</evidence>
<feature type="transmembrane region" description="Helical" evidence="8">
    <location>
        <begin position="1886"/>
        <end position="1908"/>
    </location>
</feature>
<dbReference type="CDD" id="cd06257">
    <property type="entry name" value="DnaJ"/>
    <property type="match status" value="2"/>
</dbReference>
<dbReference type="SUPFAM" id="SSF46565">
    <property type="entry name" value="Chaperone J-domain"/>
    <property type="match status" value="2"/>
</dbReference>
<keyword evidence="8" id="KW-1133">Transmembrane helix</keyword>
<dbReference type="PRINTS" id="PR00625">
    <property type="entry name" value="JDOMAIN"/>
</dbReference>
<dbReference type="Gene3D" id="1.10.287.110">
    <property type="entry name" value="DnaJ domain"/>
    <property type="match status" value="2"/>
</dbReference>
<dbReference type="FunFam" id="1.10.287.110:FF:000046">
    <property type="entry name" value="dnaJ homolog subfamily C member 21"/>
    <property type="match status" value="1"/>
</dbReference>
<feature type="transmembrane region" description="Helical" evidence="8">
    <location>
        <begin position="1839"/>
        <end position="1865"/>
    </location>
</feature>
<feature type="compositionally biased region" description="Low complexity" evidence="7">
    <location>
        <begin position="53"/>
        <end position="64"/>
    </location>
</feature>
<protein>
    <recommendedName>
        <fullName evidence="4">DnaJ homolog subfamily C member 21</fullName>
    </recommendedName>
</protein>
<dbReference type="SMART" id="SM00271">
    <property type="entry name" value="DnaJ"/>
    <property type="match status" value="2"/>
</dbReference>
<dbReference type="Pfam" id="PF00226">
    <property type="entry name" value="DnaJ"/>
    <property type="match status" value="2"/>
</dbReference>
<reference evidence="12" key="1">
    <citation type="submission" date="2016-11" db="UniProtKB">
        <authorList>
            <consortium name="WormBaseParasite"/>
        </authorList>
    </citation>
    <scope>IDENTIFICATION</scope>
</reference>
<dbReference type="InterPro" id="IPR036236">
    <property type="entry name" value="Znf_C2H2_sf"/>
</dbReference>
<feature type="compositionally biased region" description="Acidic residues" evidence="7">
    <location>
        <begin position="724"/>
        <end position="739"/>
    </location>
</feature>
<feature type="region of interest" description="Disordered" evidence="7">
    <location>
        <begin position="119"/>
        <end position="141"/>
    </location>
</feature>
<evidence type="ECO:0000313" key="11">
    <source>
        <dbReference type="Proteomes" id="UP000095280"/>
    </source>
</evidence>
<feature type="region of interest" description="Disordered" evidence="7">
    <location>
        <begin position="803"/>
        <end position="917"/>
    </location>
</feature>
<feature type="transmembrane region" description="Helical" evidence="8">
    <location>
        <begin position="1783"/>
        <end position="1804"/>
    </location>
</feature>
<feature type="region of interest" description="Disordered" evidence="7">
    <location>
        <begin position="35"/>
        <end position="91"/>
    </location>
</feature>
<feature type="transmembrane region" description="Helical" evidence="8">
    <location>
        <begin position="1748"/>
        <end position="1771"/>
    </location>
</feature>
<dbReference type="InterPro" id="IPR013087">
    <property type="entry name" value="Znf_C2H2_type"/>
</dbReference>
<dbReference type="PROSITE" id="PS50157">
    <property type="entry name" value="ZINC_FINGER_C2H2_2"/>
    <property type="match status" value="1"/>
</dbReference>
<keyword evidence="6" id="KW-0175">Coiled coil</keyword>
<dbReference type="Gene3D" id="3.30.160.60">
    <property type="entry name" value="Classic Zinc Finger"/>
    <property type="match status" value="1"/>
</dbReference>
<dbReference type="InterPro" id="IPR018253">
    <property type="entry name" value="DnaJ_domain_CS"/>
</dbReference>
<feature type="region of interest" description="Disordered" evidence="7">
    <location>
        <begin position="717"/>
        <end position="743"/>
    </location>
</feature>
<keyword evidence="8" id="KW-0472">Membrane</keyword>
<dbReference type="InterPro" id="IPR054076">
    <property type="entry name" value="ZUO1-like_ZHD"/>
</dbReference>
<evidence type="ECO:0000256" key="1">
    <source>
        <dbReference type="ARBA" id="ARBA00022723"/>
    </source>
</evidence>
<evidence type="ECO:0000256" key="7">
    <source>
        <dbReference type="SAM" id="MobiDB-lite"/>
    </source>
</evidence>
<dbReference type="GO" id="GO:0008270">
    <property type="term" value="F:zinc ion binding"/>
    <property type="evidence" value="ECO:0007669"/>
    <property type="project" value="UniProtKB-KW"/>
</dbReference>
<dbReference type="InterPro" id="IPR051964">
    <property type="entry name" value="Chaperone_stress_response"/>
</dbReference>
<keyword evidence="3" id="KW-0862">Zinc</keyword>
<dbReference type="Proteomes" id="UP000095280">
    <property type="component" value="Unplaced"/>
</dbReference>
<evidence type="ECO:0000256" key="6">
    <source>
        <dbReference type="SAM" id="Coils"/>
    </source>
</evidence>
<dbReference type="SUPFAM" id="SSF57667">
    <property type="entry name" value="beta-beta-alpha zinc fingers"/>
    <property type="match status" value="1"/>
</dbReference>
<feature type="domain" description="J" evidence="9">
    <location>
        <begin position="442"/>
        <end position="508"/>
    </location>
</feature>
<feature type="domain" description="C2H2-type" evidence="10">
    <location>
        <begin position="936"/>
        <end position="965"/>
    </location>
</feature>
<dbReference type="GO" id="GO:0005737">
    <property type="term" value="C:cytoplasm"/>
    <property type="evidence" value="ECO:0007669"/>
    <property type="project" value="TreeGrafter"/>
</dbReference>
<dbReference type="InterPro" id="IPR036869">
    <property type="entry name" value="J_dom_sf"/>
</dbReference>
<feature type="compositionally biased region" description="Basic and acidic residues" evidence="7">
    <location>
        <begin position="121"/>
        <end position="130"/>
    </location>
</feature>
<feature type="compositionally biased region" description="Pro residues" evidence="7">
    <location>
        <begin position="74"/>
        <end position="90"/>
    </location>
</feature>
<evidence type="ECO:0000256" key="3">
    <source>
        <dbReference type="ARBA" id="ARBA00022833"/>
    </source>
</evidence>
<keyword evidence="8" id="KW-0812">Transmembrane</keyword>
<dbReference type="PROSITE" id="PS00636">
    <property type="entry name" value="DNAJ_1"/>
    <property type="match status" value="2"/>
</dbReference>
<dbReference type="PANTHER" id="PTHR44029:SF1">
    <property type="entry name" value="DNAJ HOMOLOG SUBFAMILY C MEMBER 21"/>
    <property type="match status" value="1"/>
</dbReference>
<feature type="compositionally biased region" description="Basic and acidic residues" evidence="7">
    <location>
        <begin position="803"/>
        <end position="817"/>
    </location>
</feature>
<dbReference type="InterPro" id="IPR001623">
    <property type="entry name" value="DnaJ_domain"/>
</dbReference>
<keyword evidence="2 5" id="KW-0863">Zinc-finger</keyword>